<evidence type="ECO:0000313" key="7">
    <source>
        <dbReference type="EMBL" id="SHF91113.1"/>
    </source>
</evidence>
<feature type="transmembrane region" description="Helical" evidence="6">
    <location>
        <begin position="327"/>
        <end position="345"/>
    </location>
</feature>
<feature type="transmembrane region" description="Helical" evidence="6">
    <location>
        <begin position="21"/>
        <end position="43"/>
    </location>
</feature>
<dbReference type="PANTHER" id="PTHR47089">
    <property type="entry name" value="ABC TRANSPORTER, PERMEASE PROTEIN"/>
    <property type="match status" value="1"/>
</dbReference>
<comment type="subcellular location">
    <subcellularLocation>
        <location evidence="1">Cell membrane</location>
        <topology evidence="1">Multi-pass membrane protein</topology>
    </subcellularLocation>
</comment>
<feature type="transmembrane region" description="Helical" evidence="6">
    <location>
        <begin position="189"/>
        <end position="215"/>
    </location>
</feature>
<dbReference type="Pfam" id="PF02653">
    <property type="entry name" value="BPD_transp_2"/>
    <property type="match status" value="1"/>
</dbReference>
<feature type="transmembrane region" description="Helical" evidence="6">
    <location>
        <begin position="63"/>
        <end position="81"/>
    </location>
</feature>
<dbReference type="PANTHER" id="PTHR47089:SF1">
    <property type="entry name" value="GUANOSINE ABC TRANSPORTER PERMEASE PROTEIN NUPP"/>
    <property type="match status" value="1"/>
</dbReference>
<evidence type="ECO:0000256" key="2">
    <source>
        <dbReference type="ARBA" id="ARBA00022475"/>
    </source>
</evidence>
<dbReference type="EMBL" id="FQUP01000003">
    <property type="protein sequence ID" value="SHF91113.1"/>
    <property type="molecule type" value="Genomic_DNA"/>
</dbReference>
<feature type="transmembrane region" description="Helical" evidence="6">
    <location>
        <begin position="278"/>
        <end position="306"/>
    </location>
</feature>
<accession>A0A1M5FHW8</accession>
<dbReference type="RefSeq" id="WP_073054365.1">
    <property type="nucleotide sequence ID" value="NZ_FQUP01000003.1"/>
</dbReference>
<protein>
    <submittedName>
        <fullName evidence="7">Nucleoside ABC transporter membrane protein</fullName>
    </submittedName>
</protein>
<dbReference type="AlphaFoldDB" id="A0A1M5FHW8"/>
<dbReference type="InterPro" id="IPR001851">
    <property type="entry name" value="ABC_transp_permease"/>
</dbReference>
<organism evidence="7 8">
    <name type="scientific">Kaistia soli DSM 19436</name>
    <dbReference type="NCBI Taxonomy" id="1122133"/>
    <lineage>
        <taxon>Bacteria</taxon>
        <taxon>Pseudomonadati</taxon>
        <taxon>Pseudomonadota</taxon>
        <taxon>Alphaproteobacteria</taxon>
        <taxon>Hyphomicrobiales</taxon>
        <taxon>Kaistiaceae</taxon>
        <taxon>Kaistia</taxon>
    </lineage>
</organism>
<evidence type="ECO:0000256" key="3">
    <source>
        <dbReference type="ARBA" id="ARBA00022692"/>
    </source>
</evidence>
<name>A0A1M5FHW8_9HYPH</name>
<keyword evidence="5 6" id="KW-0472">Membrane</keyword>
<dbReference type="GO" id="GO:0022857">
    <property type="term" value="F:transmembrane transporter activity"/>
    <property type="evidence" value="ECO:0007669"/>
    <property type="project" value="InterPro"/>
</dbReference>
<dbReference type="GO" id="GO:0005886">
    <property type="term" value="C:plasma membrane"/>
    <property type="evidence" value="ECO:0007669"/>
    <property type="project" value="UniProtKB-SubCell"/>
</dbReference>
<gene>
    <name evidence="7" type="ORF">SAMN02745157_3056</name>
</gene>
<dbReference type="OrthoDB" id="9809785at2"/>
<dbReference type="CDD" id="cd06580">
    <property type="entry name" value="TM_PBP1_transp_TpRbsC_like"/>
    <property type="match status" value="1"/>
</dbReference>
<evidence type="ECO:0000256" key="6">
    <source>
        <dbReference type="SAM" id="Phobius"/>
    </source>
</evidence>
<feature type="transmembrane region" description="Helical" evidence="6">
    <location>
        <begin position="117"/>
        <end position="138"/>
    </location>
</feature>
<proteinExistence type="predicted"/>
<keyword evidence="3 6" id="KW-0812">Transmembrane</keyword>
<keyword evidence="4 6" id="KW-1133">Transmembrane helix</keyword>
<dbReference type="Proteomes" id="UP000184485">
    <property type="component" value="Unassembled WGS sequence"/>
</dbReference>
<feature type="transmembrane region" description="Helical" evidence="6">
    <location>
        <begin position="245"/>
        <end position="266"/>
    </location>
</feature>
<dbReference type="STRING" id="1122133.SAMN02745157_3056"/>
<sequence>MRIVLERRLTPSRSMQYLSPLLAIVLSLVTFFIIFVLSGIDPLKALYIYFVEPLTAVWSIEDLLVKAVPIILIAIGLAFCYQSAVWNIGAEGQLAAGALAGSIIPVMFPLLQGPAVITAMILMGIAGGMAYAAIPAILKIRFNANETLTTLMLVYVANLFLDYMARGPWRDPAGFNFPNSRPFDEGQMLPIIAGDSVRISIVFMLVAVVVAWFLTTKTMTGFKIRVLGLSPRAGSFGGFSRNKMVMLTFLISGGLAGLAGICEVAGPIGQLRTTVSPGYGFTAIIVAFLGRLHPFGILIAGLLLALSYMGGEGAQVAIGLSDQTTQVFQGMLLFYVLACDSFIYYRLKFVRERALDAATAG</sequence>
<reference evidence="7 8" key="1">
    <citation type="submission" date="2016-11" db="EMBL/GenBank/DDBJ databases">
        <authorList>
            <person name="Jaros S."/>
            <person name="Januszkiewicz K."/>
            <person name="Wedrychowicz H."/>
        </authorList>
    </citation>
    <scope>NUCLEOTIDE SEQUENCE [LARGE SCALE GENOMIC DNA]</scope>
    <source>
        <strain evidence="7 8">DSM 19436</strain>
    </source>
</reference>
<keyword evidence="2" id="KW-1003">Cell membrane</keyword>
<evidence type="ECO:0000256" key="4">
    <source>
        <dbReference type="ARBA" id="ARBA00022989"/>
    </source>
</evidence>
<feature type="transmembrane region" description="Helical" evidence="6">
    <location>
        <begin position="93"/>
        <end position="111"/>
    </location>
</feature>
<evidence type="ECO:0000256" key="5">
    <source>
        <dbReference type="ARBA" id="ARBA00023136"/>
    </source>
</evidence>
<evidence type="ECO:0000256" key="1">
    <source>
        <dbReference type="ARBA" id="ARBA00004651"/>
    </source>
</evidence>
<evidence type="ECO:0000313" key="8">
    <source>
        <dbReference type="Proteomes" id="UP000184485"/>
    </source>
</evidence>
<keyword evidence="8" id="KW-1185">Reference proteome</keyword>